<dbReference type="AlphaFoldDB" id="A0A9P9XMD7"/>
<keyword evidence="2" id="KW-1185">Reference proteome</keyword>
<evidence type="ECO:0000313" key="1">
    <source>
        <dbReference type="EMBL" id="KAI3556499.1"/>
    </source>
</evidence>
<protein>
    <submittedName>
        <fullName evidence="1">HET domain-containing protein</fullName>
    </submittedName>
</protein>
<reference evidence="1" key="1">
    <citation type="submission" date="2019-01" db="EMBL/GenBank/DDBJ databases">
        <title>Colletotrichum abscissum LGMF1257.</title>
        <authorList>
            <person name="Baroncelli R."/>
        </authorList>
    </citation>
    <scope>NUCLEOTIDE SEQUENCE</scope>
    <source>
        <strain evidence="1">Ca142</strain>
    </source>
</reference>
<proteinExistence type="predicted"/>
<dbReference type="EMBL" id="SDAQ01000012">
    <property type="protein sequence ID" value="KAI3556499.1"/>
    <property type="molecule type" value="Genomic_DNA"/>
</dbReference>
<name>A0A9P9XMD7_9PEZI</name>
<sequence length="200" mass="22926">MPLRETDPDFKSEIFERAKAAFSAKSGVYEYELPLPTILGEHAEQPLPCQKPVEETNAISAHMSTRIHAYYEQLAAAYDKTEDPPASIGINLEIQPRNFEPEAPTWHHRRSYGGYAEQVTDIRPLCPLVPLQCLVHLPAVQEWEATWLWERPMPASIPSRVMREHYTWPWEGPLRDARHEFGASIMDQKKSLCGKRIPPV</sequence>
<organism evidence="1 2">
    <name type="scientific">Colletotrichum abscissum</name>
    <dbReference type="NCBI Taxonomy" id="1671311"/>
    <lineage>
        <taxon>Eukaryota</taxon>
        <taxon>Fungi</taxon>
        <taxon>Dikarya</taxon>
        <taxon>Ascomycota</taxon>
        <taxon>Pezizomycotina</taxon>
        <taxon>Sordariomycetes</taxon>
        <taxon>Hypocreomycetidae</taxon>
        <taxon>Glomerellales</taxon>
        <taxon>Glomerellaceae</taxon>
        <taxon>Colletotrichum</taxon>
        <taxon>Colletotrichum acutatum species complex</taxon>
    </lineage>
</organism>
<gene>
    <name evidence="1" type="ORF">CABS02_03359</name>
</gene>
<dbReference type="OrthoDB" id="5985073at2759"/>
<dbReference type="Proteomes" id="UP001056436">
    <property type="component" value="Unassembled WGS sequence"/>
</dbReference>
<comment type="caution">
    <text evidence="1">The sequence shown here is derived from an EMBL/GenBank/DDBJ whole genome shotgun (WGS) entry which is preliminary data.</text>
</comment>
<evidence type="ECO:0000313" key="2">
    <source>
        <dbReference type="Proteomes" id="UP001056436"/>
    </source>
</evidence>
<accession>A0A9P9XMD7</accession>